<dbReference type="PANTHER" id="PTHR12268">
    <property type="entry name" value="E3 UBIQUITIN-PROTEIN LIGASE KCMF1"/>
    <property type="match status" value="1"/>
</dbReference>
<dbReference type="InterPro" id="IPR036020">
    <property type="entry name" value="WW_dom_sf"/>
</dbReference>
<dbReference type="InterPro" id="IPR001715">
    <property type="entry name" value="CH_dom"/>
</dbReference>
<dbReference type="InterPro" id="IPR043145">
    <property type="entry name" value="Znf_ZZ_sf"/>
</dbReference>
<keyword evidence="4" id="KW-0963">Cytoplasm</keyword>
<feature type="region of interest" description="Disordered" evidence="15">
    <location>
        <begin position="1901"/>
        <end position="1929"/>
    </location>
</feature>
<dbReference type="InterPro" id="IPR015154">
    <property type="entry name" value="EF-hand_dom_typ2"/>
</dbReference>
<feature type="domain" description="Calponin-homology (CH)" evidence="17">
    <location>
        <begin position="42"/>
        <end position="146"/>
    </location>
</feature>
<dbReference type="InterPro" id="IPR000433">
    <property type="entry name" value="Znf_ZZ"/>
</dbReference>
<dbReference type="CDD" id="cd00201">
    <property type="entry name" value="WW"/>
    <property type="match status" value="1"/>
</dbReference>
<dbReference type="InterPro" id="IPR050774">
    <property type="entry name" value="KCMF1/Dystrophin"/>
</dbReference>
<keyword evidence="8" id="KW-0862">Zinc</keyword>
<feature type="compositionally biased region" description="Polar residues" evidence="15">
    <location>
        <begin position="4102"/>
        <end position="4118"/>
    </location>
</feature>
<feature type="region of interest" description="Disordered" evidence="15">
    <location>
        <begin position="270"/>
        <end position="296"/>
    </location>
</feature>
<dbReference type="SMART" id="SM00456">
    <property type="entry name" value="WW"/>
    <property type="match status" value="1"/>
</dbReference>
<comment type="subcellular location">
    <subcellularLocation>
        <location evidence="2">Cell membrane</location>
        <location evidence="2">Sarcolemma</location>
        <topology evidence="2">Peripheral membrane protein</topology>
        <orientation evidence="2">Cytoplasmic side</orientation>
    </subcellularLocation>
    <subcellularLocation>
        <location evidence="1">Cytoplasm</location>
        <location evidence="1">Cytoskeleton</location>
    </subcellularLocation>
</comment>
<dbReference type="Gene3D" id="1.10.238.10">
    <property type="entry name" value="EF-hand"/>
    <property type="match status" value="2"/>
</dbReference>
<accession>A0A8B8ISR4</accession>
<dbReference type="PIRSF" id="PIRSF002341">
    <property type="entry name" value="Dystrophin/utrophin"/>
    <property type="match status" value="1"/>
</dbReference>
<dbReference type="PROSITE" id="PS00020">
    <property type="entry name" value="ACTININ_2"/>
    <property type="match status" value="1"/>
</dbReference>
<keyword evidence="19" id="KW-1185">Reference proteome</keyword>
<dbReference type="PROSITE" id="PS50020">
    <property type="entry name" value="WW_DOMAIN_2"/>
    <property type="match status" value="1"/>
</dbReference>
<evidence type="ECO:0000256" key="4">
    <source>
        <dbReference type="ARBA" id="ARBA00022490"/>
    </source>
</evidence>
<keyword evidence="7 13" id="KW-0863">Zinc-finger</keyword>
<feature type="coiled-coil region" evidence="14">
    <location>
        <begin position="2770"/>
        <end position="2797"/>
    </location>
</feature>
<proteinExistence type="predicted"/>
<dbReference type="SUPFAM" id="SSF47576">
    <property type="entry name" value="Calponin-homology domain, CH-domain"/>
    <property type="match status" value="1"/>
</dbReference>
<dbReference type="InterPro" id="IPR001202">
    <property type="entry name" value="WW_dom"/>
</dbReference>
<keyword evidence="9" id="KW-0106">Calcium</keyword>
<dbReference type="GO" id="GO:0007474">
    <property type="term" value="P:imaginal disc-derived wing vein specification"/>
    <property type="evidence" value="ECO:0007669"/>
    <property type="project" value="UniProtKB-ARBA"/>
</dbReference>
<feature type="domain" description="ZZ-type" evidence="18">
    <location>
        <begin position="3733"/>
        <end position="3789"/>
    </location>
</feature>
<feature type="compositionally biased region" description="Low complexity" evidence="15">
    <location>
        <begin position="1787"/>
        <end position="1799"/>
    </location>
</feature>
<dbReference type="InterPro" id="IPR001589">
    <property type="entry name" value="Actinin_actin-bd_CS"/>
</dbReference>
<dbReference type="GO" id="GO:0008586">
    <property type="term" value="P:imaginal disc-derived wing vein morphogenesis"/>
    <property type="evidence" value="ECO:0007669"/>
    <property type="project" value="UniProtKB-ARBA"/>
</dbReference>
<dbReference type="OrthoDB" id="10057795at2759"/>
<feature type="region of interest" description="Disordered" evidence="15">
    <location>
        <begin position="2099"/>
        <end position="2211"/>
    </location>
</feature>
<evidence type="ECO:0000256" key="2">
    <source>
        <dbReference type="ARBA" id="ARBA00004278"/>
    </source>
</evidence>
<name>A0A8B8ISR4_VANTA</name>
<feature type="coiled-coil region" evidence="14">
    <location>
        <begin position="2903"/>
        <end position="2937"/>
    </location>
</feature>
<evidence type="ECO:0000259" key="16">
    <source>
        <dbReference type="PROSITE" id="PS50020"/>
    </source>
</evidence>
<feature type="domain" description="Calponin-homology (CH)" evidence="17">
    <location>
        <begin position="161"/>
        <end position="266"/>
    </location>
</feature>
<dbReference type="CDD" id="cd21186">
    <property type="entry name" value="CH_DMD-like_rpt1"/>
    <property type="match status" value="1"/>
</dbReference>
<keyword evidence="10" id="KW-0472">Membrane</keyword>
<dbReference type="CDD" id="cd00176">
    <property type="entry name" value="SPEC"/>
    <property type="match status" value="3"/>
</dbReference>
<dbReference type="OMA" id="SACERYT"/>
<dbReference type="GO" id="GO:0008270">
    <property type="term" value="F:zinc ion binding"/>
    <property type="evidence" value="ECO:0007669"/>
    <property type="project" value="UniProtKB-KW"/>
</dbReference>
<feature type="compositionally biased region" description="Low complexity" evidence="15">
    <location>
        <begin position="1433"/>
        <end position="1446"/>
    </location>
</feature>
<feature type="domain" description="WW" evidence="16">
    <location>
        <begin position="3442"/>
        <end position="3475"/>
    </location>
</feature>
<dbReference type="InterPro" id="IPR002017">
    <property type="entry name" value="Spectrin_repeat"/>
</dbReference>
<feature type="coiled-coil region" evidence="14">
    <location>
        <begin position="724"/>
        <end position="751"/>
    </location>
</feature>
<dbReference type="Pfam" id="PF00435">
    <property type="entry name" value="Spectrin"/>
    <property type="match status" value="3"/>
</dbReference>
<dbReference type="CDD" id="cd16242">
    <property type="entry name" value="EFh_DMD_like"/>
    <property type="match status" value="1"/>
</dbReference>
<dbReference type="GO" id="GO:0007274">
    <property type="term" value="P:neuromuscular synaptic transmission"/>
    <property type="evidence" value="ECO:0007669"/>
    <property type="project" value="UniProtKB-ARBA"/>
</dbReference>
<dbReference type="SMART" id="SM00150">
    <property type="entry name" value="SPEC"/>
    <property type="match status" value="16"/>
</dbReference>
<feature type="region of interest" description="Disordered" evidence="15">
    <location>
        <begin position="4018"/>
        <end position="4125"/>
    </location>
</feature>
<dbReference type="GO" id="GO:0030010">
    <property type="term" value="P:establishment of cell polarity"/>
    <property type="evidence" value="ECO:0007669"/>
    <property type="project" value="UniProtKB-ARBA"/>
</dbReference>
<feature type="region of interest" description="Disordered" evidence="15">
    <location>
        <begin position="3665"/>
        <end position="3689"/>
    </location>
</feature>
<feature type="coiled-coil region" evidence="14">
    <location>
        <begin position="542"/>
        <end position="569"/>
    </location>
</feature>
<evidence type="ECO:0000256" key="11">
    <source>
        <dbReference type="ARBA" id="ARBA00023203"/>
    </source>
</evidence>
<dbReference type="Proteomes" id="UP001652626">
    <property type="component" value="Chromosome 20"/>
</dbReference>
<dbReference type="GO" id="GO:0005737">
    <property type="term" value="C:cytoplasm"/>
    <property type="evidence" value="ECO:0007669"/>
    <property type="project" value="UniProtKB-ARBA"/>
</dbReference>
<dbReference type="GO" id="GO:0031594">
    <property type="term" value="C:neuromuscular junction"/>
    <property type="evidence" value="ECO:0007669"/>
    <property type="project" value="UniProtKB-ARBA"/>
</dbReference>
<dbReference type="PROSITE" id="PS50021">
    <property type="entry name" value="CH"/>
    <property type="match status" value="2"/>
</dbReference>
<dbReference type="InterPro" id="IPR035436">
    <property type="entry name" value="Dystrophin/utrophin"/>
</dbReference>
<feature type="coiled-coil region" evidence="14">
    <location>
        <begin position="1584"/>
        <end position="1637"/>
    </location>
</feature>
<evidence type="ECO:0000256" key="15">
    <source>
        <dbReference type="SAM" id="MobiDB-lite"/>
    </source>
</evidence>
<feature type="compositionally biased region" description="Basic and acidic residues" evidence="15">
    <location>
        <begin position="2165"/>
        <end position="2180"/>
    </location>
</feature>
<evidence type="ECO:0000256" key="9">
    <source>
        <dbReference type="ARBA" id="ARBA00022837"/>
    </source>
</evidence>
<dbReference type="GO" id="GO:0048790">
    <property type="term" value="P:maintenance of presynaptic active zone structure"/>
    <property type="evidence" value="ECO:0007669"/>
    <property type="project" value="UniProtKB-ARBA"/>
</dbReference>
<keyword evidence="5" id="KW-0479">Metal-binding</keyword>
<feature type="coiled-coil region" evidence="14">
    <location>
        <begin position="3987"/>
        <end position="4017"/>
    </location>
</feature>
<evidence type="ECO:0000256" key="6">
    <source>
        <dbReference type="ARBA" id="ARBA00022737"/>
    </source>
</evidence>
<feature type="compositionally biased region" description="Basic and acidic residues" evidence="15">
    <location>
        <begin position="2837"/>
        <end position="2849"/>
    </location>
</feature>
<dbReference type="InterPro" id="IPR018159">
    <property type="entry name" value="Spectrin/alpha-actinin"/>
</dbReference>
<evidence type="ECO:0000313" key="19">
    <source>
        <dbReference type="Proteomes" id="UP001652626"/>
    </source>
</evidence>
<evidence type="ECO:0000256" key="1">
    <source>
        <dbReference type="ARBA" id="ARBA00004245"/>
    </source>
</evidence>
<evidence type="ECO:0000256" key="13">
    <source>
        <dbReference type="PROSITE-ProRule" id="PRU00228"/>
    </source>
</evidence>
<protein>
    <submittedName>
        <fullName evidence="20">Dystrophin, isoforms A/C/F/G/H-like isoform X1</fullName>
    </submittedName>
</protein>
<feature type="compositionally biased region" description="Acidic residues" evidence="15">
    <location>
        <begin position="1901"/>
        <end position="1916"/>
    </location>
</feature>
<evidence type="ECO:0000256" key="5">
    <source>
        <dbReference type="ARBA" id="ARBA00022723"/>
    </source>
</evidence>
<feature type="compositionally biased region" description="Basic and acidic residues" evidence="15">
    <location>
        <begin position="1760"/>
        <end position="1769"/>
    </location>
</feature>
<feature type="region of interest" description="Disordered" evidence="15">
    <location>
        <begin position="3246"/>
        <end position="3285"/>
    </location>
</feature>
<feature type="compositionally biased region" description="Basic and acidic residues" evidence="15">
    <location>
        <begin position="2058"/>
        <end position="2072"/>
    </location>
</feature>
<evidence type="ECO:0000259" key="18">
    <source>
        <dbReference type="PROSITE" id="PS50135"/>
    </source>
</evidence>
<dbReference type="GO" id="GO:0046928">
    <property type="term" value="P:regulation of neurotransmitter secretion"/>
    <property type="evidence" value="ECO:0007669"/>
    <property type="project" value="UniProtKB-ARBA"/>
</dbReference>
<keyword evidence="11" id="KW-0009">Actin-binding</keyword>
<feature type="region of interest" description="Disordered" evidence="15">
    <location>
        <begin position="2824"/>
        <end position="2860"/>
    </location>
</feature>
<dbReference type="Pfam" id="PF00569">
    <property type="entry name" value="ZZ"/>
    <property type="match status" value="1"/>
</dbReference>
<feature type="compositionally biased region" description="Basic and acidic residues" evidence="15">
    <location>
        <begin position="4086"/>
        <end position="4095"/>
    </location>
</feature>
<dbReference type="Gene3D" id="1.10.418.10">
    <property type="entry name" value="Calponin-like domain"/>
    <property type="match status" value="2"/>
</dbReference>
<dbReference type="Gene3D" id="1.20.58.60">
    <property type="match status" value="10"/>
</dbReference>
<dbReference type="GO" id="GO:0005856">
    <property type="term" value="C:cytoskeleton"/>
    <property type="evidence" value="ECO:0007669"/>
    <property type="project" value="UniProtKB-SubCell"/>
</dbReference>
<dbReference type="Gene3D" id="2.20.70.10">
    <property type="match status" value="1"/>
</dbReference>
<evidence type="ECO:0000256" key="7">
    <source>
        <dbReference type="ARBA" id="ARBA00022771"/>
    </source>
</evidence>
<dbReference type="CDD" id="cd02334">
    <property type="entry name" value="ZZ_dystrophin"/>
    <property type="match status" value="1"/>
</dbReference>
<dbReference type="GO" id="GO:0016010">
    <property type="term" value="C:dystrophin-associated glycoprotein complex"/>
    <property type="evidence" value="ECO:0007669"/>
    <property type="project" value="UniProtKB-ARBA"/>
</dbReference>
<dbReference type="SMART" id="SM00291">
    <property type="entry name" value="ZnF_ZZ"/>
    <property type="match status" value="1"/>
</dbReference>
<dbReference type="SUPFAM" id="SSF51045">
    <property type="entry name" value="WW domain"/>
    <property type="match status" value="1"/>
</dbReference>
<dbReference type="Pfam" id="PF00397">
    <property type="entry name" value="WW"/>
    <property type="match status" value="1"/>
</dbReference>
<dbReference type="InterPro" id="IPR036872">
    <property type="entry name" value="CH_dom_sf"/>
</dbReference>
<dbReference type="GO" id="GO:0046716">
    <property type="term" value="P:muscle cell cellular homeostasis"/>
    <property type="evidence" value="ECO:0007669"/>
    <property type="project" value="UniProtKB-ARBA"/>
</dbReference>
<feature type="region of interest" description="Disordered" evidence="15">
    <location>
        <begin position="1419"/>
        <end position="1451"/>
    </location>
</feature>
<keyword evidence="12" id="KW-0206">Cytoskeleton</keyword>
<dbReference type="RefSeq" id="XP_026500185.2">
    <property type="nucleotide sequence ID" value="XM_026644400.2"/>
</dbReference>
<feature type="region of interest" description="Disordered" evidence="15">
    <location>
        <begin position="3830"/>
        <end position="3850"/>
    </location>
</feature>
<dbReference type="GO" id="GO:0003779">
    <property type="term" value="F:actin binding"/>
    <property type="evidence" value="ECO:0007669"/>
    <property type="project" value="UniProtKB-KW"/>
</dbReference>
<dbReference type="GO" id="GO:0050699">
    <property type="term" value="F:WW domain binding"/>
    <property type="evidence" value="ECO:0007669"/>
    <property type="project" value="UniProtKB-ARBA"/>
</dbReference>
<evidence type="ECO:0000256" key="12">
    <source>
        <dbReference type="ARBA" id="ARBA00023212"/>
    </source>
</evidence>
<dbReference type="Pfam" id="PF00307">
    <property type="entry name" value="CH"/>
    <property type="match status" value="2"/>
</dbReference>
<feature type="compositionally biased region" description="Polar residues" evidence="15">
    <location>
        <begin position="4030"/>
        <end position="4044"/>
    </location>
</feature>
<feature type="coiled-coil region" evidence="14">
    <location>
        <begin position="3917"/>
        <end position="3951"/>
    </location>
</feature>
<dbReference type="GO" id="GO:0048172">
    <property type="term" value="P:regulation of short-term neuronal synaptic plasticity"/>
    <property type="evidence" value="ECO:0007669"/>
    <property type="project" value="UniProtKB-ARBA"/>
</dbReference>
<keyword evidence="6" id="KW-0677">Repeat</keyword>
<gene>
    <name evidence="20" type="primary">LOC113403803</name>
</gene>
<feature type="region of interest" description="Disordered" evidence="15">
    <location>
        <begin position="1731"/>
        <end position="1799"/>
    </location>
</feature>
<reference evidence="20" key="1">
    <citation type="submission" date="2025-08" db="UniProtKB">
        <authorList>
            <consortium name="RefSeq"/>
        </authorList>
    </citation>
    <scope>IDENTIFICATION</scope>
    <source>
        <tissue evidence="20">Whole body</tissue>
    </source>
</reference>
<dbReference type="Gene3D" id="3.30.60.90">
    <property type="match status" value="1"/>
</dbReference>
<evidence type="ECO:0000256" key="3">
    <source>
        <dbReference type="ARBA" id="ARBA00022475"/>
    </source>
</evidence>
<evidence type="ECO:0000313" key="20">
    <source>
        <dbReference type="RefSeq" id="XP_026500185.2"/>
    </source>
</evidence>
<feature type="compositionally biased region" description="Basic and acidic residues" evidence="15">
    <location>
        <begin position="3266"/>
        <end position="3285"/>
    </location>
</feature>
<dbReference type="SUPFAM" id="SSF47473">
    <property type="entry name" value="EF-hand"/>
    <property type="match status" value="2"/>
</dbReference>
<dbReference type="PROSITE" id="PS01357">
    <property type="entry name" value="ZF_ZZ_1"/>
    <property type="match status" value="1"/>
</dbReference>
<evidence type="ECO:0000256" key="8">
    <source>
        <dbReference type="ARBA" id="ARBA00022833"/>
    </source>
</evidence>
<dbReference type="SMART" id="SM00033">
    <property type="entry name" value="CH"/>
    <property type="match status" value="2"/>
</dbReference>
<dbReference type="SUPFAM" id="SSF57850">
    <property type="entry name" value="RING/U-box"/>
    <property type="match status" value="1"/>
</dbReference>
<feature type="compositionally biased region" description="Basic and acidic residues" evidence="15">
    <location>
        <begin position="4062"/>
        <end position="4072"/>
    </location>
</feature>
<sequence length="4125" mass="466857">MALPSPLRQRQLTWIVEIGDVPPYRTGPYEIHLNHSKYEREDVQKKTFAKWINSQLAKHGKPLVEDLFQDLRDGEVLLSLLEILTAQQFKRERGRMRVHHLNNVNAALRALAAAGVRLVNISSGDIVDGNPKLILGLVWSIILHWQVHYHLKELMSELQQTNLEKTLLAWCRTHTQNYMGVKVENFTSSWSDGLAFNALLHRWRPQLFDYSSLLNLTPAQRLEHAFALAQRHLSIDRLLDPEDVNTPNPDKKSIMMYVMCLFQSLPHSNNDMEPAEHVESSEHGVGQSTDMDEPASPTDVLCGGSAAASRPVSVATTCSVELGAYGAALEDALAALLDGEERLHASPLPEESEVDQPGAYLAALKEHFHSHEKFLLELSEQQCRVGAVLEEGARLVRDQALSRDEANEVRLQMRLLNQRWEQLRLGAMDKQARVHRALMRAQHRQLNAFRQWLTATEDRMSRMEAAHAQPRAALESTRALHADLRRQQPLVDALADCVLVVDDDDAHDASVSEIEDQLRALGERWSHACQWTLARLERMQRCDAMDQQEAQLRTDIQQLETDLKQMEAYPASEIGEVLERISALQRCSASLIAKRHGLSELLQQLQDMEGAEELADSVDELHDKIEALELILLVQADRIKELGFEFDITMTEESTGGTSTITTTSTVTTTLDLDHRTKKPRLSDKSSSDFQIGYKVFDNWAETTEKALSECLRALSESSSESSRETARALLQRVQRESEEQRADFANVEEIQRRLAADVSLREEAQLHADSIEELKKRWEAIQKTLLEIRNMMNLLEDKENFYKNVEALQRELDDVHTWKDKMLKEPATNNQLIHLRNKIRAVKQLEMKLKELNAQSIILLTKAISKSHKDEIERDAKRINETFEELLLYLSKREVEIKIALNKRVPTLQSDEEYKVVHRKIQEMESQIISEHAIISFKEDMGKKLEELKLMRRQFDDLQASYDAVVKEKREKFEKGSVQELNLRSSVENLVMRFSDSKTILEQKINKLEKGIELVDKLEREQSELKQWLDGVQTFVDKNSVVSIGDVSELEKLLETSNKFDEHKSNYKAMLESIEATKETILEDCDDTLSKQLKSDGKDLRKHYEAATEASLKLNESLRRALEKTEGLIRRIDEMEEWLVKIEDEMPKEDECNISDSAELYQMKTRFQALKDKCDDKTPDFRNLNEDGNEALLSAERAPALARRLTQLNAGWTRATHSVYERYKVLAEAWHESGELRAWLAQQAAWLDGLQRRLTRERRARADAEDISDELYDLENYVSNRSEERMSRIEAVGRQLADAHIMPNWIRAEIDALTQRWETLQQQAAARTAELEAAAREAARCEVSLDNLQQWLLALRQRALLDEHMHSEQLSAEFTAQRGVLQEVEQQVQAYREAGKLEAAERLRDQLQLAERNLNEAEEQFLEPKRRSPAPAQAEAEQAQEAQEAGGEGEAARLARRLARAGDALREVQRGATAALQLRAPDPDAVRAQLRTCLRFYRTLSEIKSEVESIIKTGRKMVEEKAVPEPQEFSKKIDMLKELYNKLGAHVTESKTKLETALLTAREIQNDLQSLTSWLQGLGNVGKQTLELEMSRMEAIKDKLNANYVEFAKGSDPVYLASLREQIDDINSRWDNLKRHGLGKKETELESIQRYLNDIDQELDSPETMSAAKLKLLKTEVRLKAAEVESIDNRALLKQWERILEKITAETNTDDNDAVVVEYENVTDTIKRRLESPVNSPETEKPEFKKSRIPLALKSPVPIKKEVKEGGNRSRGSSLERRNKKAGSPMTDSITSTMSTDSIEGSISIMGSLPSTPETPRKDSSTFNLLQDSDLFTQISKNKIEPKLPVAQVSSKPDPFHVVEVKEHEILKSTVSPVEPMEIYPSDAVETVVEFIPQTVETVEIIDDTEGESIEESDDEKPNSKRNSVDLGSEPKTFVVEVKTLDHRMKPTLGILKRRSGFNEERSKVMKVTLDVPDLIPFSDKDQDVSMSTPPSTPAEGVEAKECPLLYDLALRQKEAQKHLMRDEVNEYLILDEVPKDQAALPEPSATVTLASDVSEEEKLREEDVAKKPETLKSQSTNSDVDEVIYSEVEDTQQVRLSASEFDVKEPLSTSTPIKEDKNKKQVHVVAMSPKPGQDEEQEDVPPSPKSRASASPLFGLKSQIPVTRDKKISNEKYQRTDDYAQISDITESSLEADDTSESIDRPAPSDLKRRFPNACDEELEQFAGEAERMARRMHVMLLTVGGVASERDPAKRLEILKNQLGSVAPDAAALISRGDSLVYNKHKDNPQLAEYIQTHYQDKLRNKWSIVMSEIETKRNAALKAEDDVKELNTLIESMQKWSKDFEVKIKNGGDGMKEELIDRENDLERIHDLCRELRVQRVTFPERAASDVGVVFNRIRDAYEATVPKKDRKKTESNEARNGEFVTRANRAREAVAAALAALRAPPLCGRDYDDFPLQEDALARIKASMEDIQTSVEEIENSYSFASRKTASEQVKRVRDKLRAEWTSLLEVYKERHDRWSRCQSSWAALYAALEKGGEALDALERDLDTAANGNITQQQLEDLDKQVRARQREANEICALGRVVLRACGGALAAAVREQLDAHTLRARHAARHRFSEATKNNNVVGAISATSATSAGGAESALRSVRELLLTTSANPSDHTSLAIRLSLVKAREEELGRAAREAETQLRAHDAPDSQDARRLRNVRDELEKAQASLSAHGEYVKSKLTALGKYTTRLDAALAWAMETRARLALADDLPTASPSDLDTIIKDKETEIREVLENYNNIERECVAAKQTVSPEVRERVLKLKDDWAFIRDSSRRSQDVPVRAPSTPRSSMERQSDGDKSDSQLEWSARVGSRRRSAQGSPAALLAHFDTSVLQIRDWLSVEVDMLRAQPVAVGDVDDIIQQLDKQKGVLRELEQKKPQLDELLHTAESLKGTENRQQLHGKVTALREHWDEANARVLQRKAQLDAMLGDSQRYEARRRDADAWLTRMETRLASMTPPGHTADVLEMQLREQKSFHAEVHQYKHQIELFGQLTQRLIAVYRNDDTTRIKRATESINHRYNELNNSIVARGKALHSAVSSLQNFDRSLENFVAWLSEAESLLDAAERDPHLLKDLQSEIETHRDVYASLTGTGRRLLGSLSSQEDAVMLQRRLDEMNQRWHHLKAKSMAIRNRLESNAEHWSALLLSLRELTEWVIRKETELNALAPPRGDLNALIKQQDDHRAFRRQLEDKRPVVESNLLSGRQYVANEPAPSDTSDTELSRDSEGDSRGYRTAEEQARELSRSIRREVAKLADKWNTLVDRSDAWGRCLDDAVQRVRTFTTSLDELASRVQTAEAARASWRAPGDARDARAQLDAVSRARAQLPPLKRLVDELRGQTQAMARDNIQLPEHLVARLEDLNTRVSGLSAGGEERARQLAGVARDGGAGAAQGFLAGSVRTPWERAVTPANVPYYINHELETTHWDHPKMIELMNSLADLNEVRFSAYRTALKLRTVQTALCMHMLQLPAALESFDSHGLRAQNDRLIDIPDMITVLTSLYEVIAAENPSLVNVPLCLDLSINWLLNVYDSQRTGQIRVLSFKVGLVLLCKGHLEEKYRYLFRLIADPSCRADQRKLGLLLHDCIQVPRQLGEVAAFGGSNIEPSVRSCFEQASVATKEGNRGSTLDRKAVEKEKEKEDTKEKTLERDADGQLQFIEAFHFLQWLQKEPQSMVWLPVLHRLAAAESAKHQAKCNICKEYPIVGFRYRCLKCFNFDMCQKCFFNGRKAKNHKLTHPMQEYCTATTSGEDVRDFTRALRNKFKSARYFKKHPRVGYLPVQTVLEGDALESPAPSPQHGAGAGGAGADDMHSRLELYATRLAQVELGARAADTPDSDEEHALIAQYCASLNGASEGVDGEGDGEDAPRSPVHVVSVIHREQRHELEAMIRELEEENASLQAEYERLKAKQTPGSTPEEQHAVTDNRNAPVDQDMMAEARLLRQHKGRLEARMQILEEHNRQLEAQLQRLRRLLDEPGAAQGSPGARTGTLQTRSVTASQLATDSPAKLHNGLYHETNGGRAERETRELERPPPPPHAVHSLMHCADDLGRAVEELVSVMTEDQNQNSNAPPQYTNGKQEDKNK</sequence>
<evidence type="ECO:0000259" key="17">
    <source>
        <dbReference type="PROSITE" id="PS50021"/>
    </source>
</evidence>
<evidence type="ECO:0000256" key="10">
    <source>
        <dbReference type="ARBA" id="ARBA00023136"/>
    </source>
</evidence>
<feature type="coiled-coil region" evidence="14">
    <location>
        <begin position="836"/>
        <end position="863"/>
    </location>
</feature>
<dbReference type="Pfam" id="PF09069">
    <property type="entry name" value="EF-hand_3"/>
    <property type="match status" value="2"/>
</dbReference>
<dbReference type="SUPFAM" id="SSF46966">
    <property type="entry name" value="Spectrin repeat"/>
    <property type="match status" value="10"/>
</dbReference>
<dbReference type="GeneID" id="113403803"/>
<keyword evidence="3" id="KW-1003">Cell membrane</keyword>
<feature type="region of interest" description="Disordered" evidence="15">
    <location>
        <begin position="2041"/>
        <end position="2080"/>
    </location>
</feature>
<dbReference type="PANTHER" id="PTHR12268:SF14">
    <property type="entry name" value="DYSTROPHIN-1"/>
    <property type="match status" value="1"/>
</dbReference>
<dbReference type="InterPro" id="IPR015153">
    <property type="entry name" value="EF-hand_dom_typ1"/>
</dbReference>
<dbReference type="GO" id="GO:0042383">
    <property type="term" value="C:sarcolemma"/>
    <property type="evidence" value="ECO:0007669"/>
    <property type="project" value="UniProtKB-SubCell"/>
</dbReference>
<organism evidence="19 20">
    <name type="scientific">Vanessa tameamea</name>
    <name type="common">Kamehameha butterfly</name>
    <dbReference type="NCBI Taxonomy" id="334116"/>
    <lineage>
        <taxon>Eukaryota</taxon>
        <taxon>Metazoa</taxon>
        <taxon>Ecdysozoa</taxon>
        <taxon>Arthropoda</taxon>
        <taxon>Hexapoda</taxon>
        <taxon>Insecta</taxon>
        <taxon>Pterygota</taxon>
        <taxon>Neoptera</taxon>
        <taxon>Endopterygota</taxon>
        <taxon>Lepidoptera</taxon>
        <taxon>Glossata</taxon>
        <taxon>Ditrysia</taxon>
        <taxon>Papilionoidea</taxon>
        <taxon>Nymphalidae</taxon>
        <taxon>Nymphalinae</taxon>
        <taxon>Vanessa</taxon>
    </lineage>
</organism>
<evidence type="ECO:0000256" key="14">
    <source>
        <dbReference type="SAM" id="Coils"/>
    </source>
</evidence>
<keyword evidence="14" id="KW-0175">Coiled coil</keyword>
<dbReference type="PROSITE" id="PS50135">
    <property type="entry name" value="ZF_ZZ_2"/>
    <property type="match status" value="1"/>
</dbReference>
<dbReference type="Pfam" id="PF09068">
    <property type="entry name" value="EF-hand_2"/>
    <property type="match status" value="1"/>
</dbReference>
<dbReference type="InterPro" id="IPR011992">
    <property type="entry name" value="EF-hand-dom_pair"/>
</dbReference>